<evidence type="ECO:0000313" key="3">
    <source>
        <dbReference type="EMBL" id="ABX35584.1"/>
    </source>
</evidence>
<keyword evidence="2" id="KW-0732">Signal</keyword>
<sequence>MAHHSMRSDFYCGGALPWRALALSLAAVLGAGAAFAAGPQRQVLESLPSGTAKGAPAYELSLPACTAAPCPFELRLVRAGVQQGQPVALSWPASRGPAQLAQPDPLYGVGDPLSAAAGLQHLERVWTTGEEEDTVTAAVRSLRLPGVQGGSRALLVTQMGGFEHPKRRHALYVATAQGPHLAWQYDEPQGNYQSWVLAPTGRIPVLLVRYASPQDDAPDQIETRSLRWNKGRQAFAEQASAPPAAVQAVVAARYASVAAARAARAQQAECLGAYSVVRTRPAGAAPHHALVQVAADMAQAHAESLRLRACSASLQPRTVPLVHLLPDAGLKPGKKTGNKPGNKPDRKPEPAR</sequence>
<accession>A9BZI4</accession>
<feature type="compositionally biased region" description="Basic and acidic residues" evidence="1">
    <location>
        <begin position="342"/>
        <end position="352"/>
    </location>
</feature>
<feature type="chain" id="PRO_5002736180" evidence="2">
    <location>
        <begin position="37"/>
        <end position="352"/>
    </location>
</feature>
<evidence type="ECO:0000256" key="2">
    <source>
        <dbReference type="SAM" id="SignalP"/>
    </source>
</evidence>
<gene>
    <name evidence="3" type="ordered locus">Daci_2946</name>
</gene>
<reference evidence="3 4" key="1">
    <citation type="journal article" date="2004" name="Appl. Environ. Microbiol.">
        <title>Mineralization of individual congeners of linear alkylbenzenesulfonate by defined pairs of heterotrophic bacteria.</title>
        <authorList>
            <person name="Schleheck D."/>
            <person name="Knepper T.P."/>
            <person name="Fischer K."/>
            <person name="Cook A.M."/>
        </authorList>
    </citation>
    <scope>NUCLEOTIDE SEQUENCE [LARGE SCALE GENOMIC DNA]</scope>
    <source>
        <strain evidence="4">DSM 14801 / SPH-1</strain>
    </source>
</reference>
<dbReference type="Proteomes" id="UP000000784">
    <property type="component" value="Chromosome"/>
</dbReference>
<feature type="region of interest" description="Disordered" evidence="1">
    <location>
        <begin position="326"/>
        <end position="352"/>
    </location>
</feature>
<name>A9BZI4_DELAS</name>
<evidence type="ECO:0000256" key="1">
    <source>
        <dbReference type="SAM" id="MobiDB-lite"/>
    </source>
</evidence>
<proteinExistence type="predicted"/>
<protein>
    <submittedName>
        <fullName evidence="3">Uncharacterized protein</fullName>
    </submittedName>
</protein>
<dbReference type="HOGENOM" id="CLU_786916_0_0_4"/>
<feature type="signal peptide" evidence="2">
    <location>
        <begin position="1"/>
        <end position="36"/>
    </location>
</feature>
<dbReference type="EMBL" id="CP000884">
    <property type="protein sequence ID" value="ABX35584.1"/>
    <property type="molecule type" value="Genomic_DNA"/>
</dbReference>
<keyword evidence="4" id="KW-1185">Reference proteome</keyword>
<dbReference type="STRING" id="398578.Daci_2946"/>
<evidence type="ECO:0000313" key="4">
    <source>
        <dbReference type="Proteomes" id="UP000000784"/>
    </source>
</evidence>
<reference evidence="4" key="2">
    <citation type="submission" date="2007-11" db="EMBL/GenBank/DDBJ databases">
        <title>Complete sequence of Delftia acidovorans DSM 14801 / SPH-1.</title>
        <authorList>
            <person name="Copeland A."/>
            <person name="Lucas S."/>
            <person name="Lapidus A."/>
            <person name="Barry K."/>
            <person name="Glavina del Rio T."/>
            <person name="Dalin E."/>
            <person name="Tice H."/>
            <person name="Pitluck S."/>
            <person name="Lowry S."/>
            <person name="Clum A."/>
            <person name="Schmutz J."/>
            <person name="Larimer F."/>
            <person name="Land M."/>
            <person name="Hauser L."/>
            <person name="Kyrpides N."/>
            <person name="Kim E."/>
            <person name="Schleheck D."/>
            <person name="Richardson P."/>
        </authorList>
    </citation>
    <scope>NUCLEOTIDE SEQUENCE [LARGE SCALE GENOMIC DNA]</scope>
    <source>
        <strain evidence="4">DSM 14801 / SPH-1</strain>
    </source>
</reference>
<dbReference type="KEGG" id="dac:Daci_2946"/>
<organism evidence="3 4">
    <name type="scientific">Delftia acidovorans (strain DSM 14801 / SPH-1)</name>
    <dbReference type="NCBI Taxonomy" id="398578"/>
    <lineage>
        <taxon>Bacteria</taxon>
        <taxon>Pseudomonadati</taxon>
        <taxon>Pseudomonadota</taxon>
        <taxon>Betaproteobacteria</taxon>
        <taxon>Burkholderiales</taxon>
        <taxon>Comamonadaceae</taxon>
        <taxon>Delftia</taxon>
    </lineage>
</organism>
<dbReference type="AlphaFoldDB" id="A9BZI4"/>
<dbReference type="eggNOG" id="ENOG502ZR6D">
    <property type="taxonomic scope" value="Bacteria"/>
</dbReference>